<evidence type="ECO:0000313" key="1">
    <source>
        <dbReference type="EMBL" id="KKU75619.1"/>
    </source>
</evidence>
<dbReference type="EMBL" id="LCOK01000046">
    <property type="protein sequence ID" value="KKU75619.1"/>
    <property type="molecule type" value="Genomic_DNA"/>
</dbReference>
<sequence>MTRKRVTDDQYGQLQRRMDEVARRVDEGTLPFDLTMRALQSFIEGKFRFADGDQKKPSRFQPWRTIKLGTGLQTVDDFRKAIKKIGNRIGEYANDILGNPEFITTSTKEIKVDLVNVSVAELGFPNGATRKKIYAKAKELGLKLCPAEVGPQLRLQYRDQPMNEWLYIGMEPITDSDGNLNVFRVERDGDGRWLDGDDDFLDHVWDGGRRWVFILRK</sequence>
<organism evidence="1 2">
    <name type="scientific">Candidatus Giovannonibacteria bacterium GW2011_GWB1_47_6b</name>
    <dbReference type="NCBI Taxonomy" id="1618655"/>
    <lineage>
        <taxon>Bacteria</taxon>
        <taxon>Candidatus Giovannoniibacteriota</taxon>
    </lineage>
</organism>
<dbReference type="Proteomes" id="UP000034682">
    <property type="component" value="Unassembled WGS sequence"/>
</dbReference>
<proteinExistence type="predicted"/>
<dbReference type="AlphaFoldDB" id="A0A0G1T1K3"/>
<name>A0A0G1T1K3_9BACT</name>
<comment type="caution">
    <text evidence="1">The sequence shown here is derived from an EMBL/GenBank/DDBJ whole genome shotgun (WGS) entry which is preliminary data.</text>
</comment>
<accession>A0A0G1T1K3</accession>
<evidence type="ECO:0000313" key="2">
    <source>
        <dbReference type="Proteomes" id="UP000034682"/>
    </source>
</evidence>
<gene>
    <name evidence="1" type="ORF">UY02_C0046G0008</name>
</gene>
<protein>
    <submittedName>
        <fullName evidence="1">Uncharacterized protein</fullName>
    </submittedName>
</protein>
<reference evidence="1 2" key="1">
    <citation type="journal article" date="2015" name="Nature">
        <title>rRNA introns, odd ribosomes, and small enigmatic genomes across a large radiation of phyla.</title>
        <authorList>
            <person name="Brown C.T."/>
            <person name="Hug L.A."/>
            <person name="Thomas B.C."/>
            <person name="Sharon I."/>
            <person name="Castelle C.J."/>
            <person name="Singh A."/>
            <person name="Wilkins M.J."/>
            <person name="Williams K.H."/>
            <person name="Banfield J.F."/>
        </authorList>
    </citation>
    <scope>NUCLEOTIDE SEQUENCE [LARGE SCALE GENOMIC DNA]</scope>
</reference>